<organism evidence="1 2">
    <name type="scientific">Enterocloster clostridioformis</name>
    <dbReference type="NCBI Taxonomy" id="1531"/>
    <lineage>
        <taxon>Bacteria</taxon>
        <taxon>Bacillati</taxon>
        <taxon>Bacillota</taxon>
        <taxon>Clostridia</taxon>
        <taxon>Lachnospirales</taxon>
        <taxon>Lachnospiraceae</taxon>
        <taxon>Enterocloster</taxon>
    </lineage>
</organism>
<sequence>MESKIILPYAPILVESTRSIGYSFESALADIIDNSISKGAKEIHVRFDANAPQYVAVIDDACGMSEEELVSAMRYGSKSSQDVRDANDLGRFGLGLKMASLSQCRKLTVITKQNEKIFAAQWDLDFIIEKRDWILKTFSREEIETFRFVEELSQKESGTIVIWENFDRMLNGAINPRKVFDEKIELAHDHIALVFHRFTGDEVPSKRLKIYFNNSRVEPMDPFLSNHPATQPLVEQTLMVENSIIKVKPFVLPFASKLTAKDKKQLGDLADLRHNQGFYVYRNKRLIIWGTWFRLIKQHELNKLARVRVDIPNSLDALWEIDIKKSSASLPDVIKKNLVSIVENTVGRSERVYRYRGRKIADDNLQHIWNVVDNRGVFQYLINRDLPLVKQLEKSLDEEGLQYLDSLIKTIEDAFPYGDVYFRLAKNENSEQSSSLEFEEAYRVGCDMVESVKSMNGDIGSFLRTLSKIDFFIKYPDVVAKLQEEFSDDE</sequence>
<protein>
    <submittedName>
        <fullName evidence="1">Histidine kinase-, DNA gyrase B-, and HSP90-like ATPase</fullName>
    </submittedName>
</protein>
<name>A0A1I0IWR8_9FIRM</name>
<evidence type="ECO:0000313" key="1">
    <source>
        <dbReference type="EMBL" id="SEU01080.1"/>
    </source>
</evidence>
<dbReference type="AlphaFoldDB" id="A0A1I0IWR8"/>
<reference evidence="1 2" key="1">
    <citation type="submission" date="2016-10" db="EMBL/GenBank/DDBJ databases">
        <authorList>
            <person name="Varghese N."/>
            <person name="Submissions S."/>
        </authorList>
    </citation>
    <scope>NUCLEOTIDE SEQUENCE [LARGE SCALE GENOMIC DNA]</scope>
    <source>
        <strain evidence="1 2">NLAE-zl-C196</strain>
    </source>
</reference>
<dbReference type="EMBL" id="FOIO01000045">
    <property type="protein sequence ID" value="SEU01080.1"/>
    <property type="molecule type" value="Genomic_DNA"/>
</dbReference>
<dbReference type="Pfam" id="PF13589">
    <property type="entry name" value="HATPase_c_3"/>
    <property type="match status" value="1"/>
</dbReference>
<keyword evidence="1" id="KW-0808">Transferase</keyword>
<proteinExistence type="predicted"/>
<dbReference type="RefSeq" id="WP_074663557.1">
    <property type="nucleotide sequence ID" value="NZ_FOIO01000045.1"/>
</dbReference>
<gene>
    <name evidence="1" type="ORF">SAMN05216521_104528</name>
</gene>
<accession>A0A1I0IWR8</accession>
<comment type="caution">
    <text evidence="1">The sequence shown here is derived from an EMBL/GenBank/DDBJ whole genome shotgun (WGS) entry which is preliminary data.</text>
</comment>
<dbReference type="GO" id="GO:0016301">
    <property type="term" value="F:kinase activity"/>
    <property type="evidence" value="ECO:0007669"/>
    <property type="project" value="UniProtKB-KW"/>
</dbReference>
<dbReference type="InterPro" id="IPR036890">
    <property type="entry name" value="HATPase_C_sf"/>
</dbReference>
<evidence type="ECO:0000313" key="2">
    <source>
        <dbReference type="Proteomes" id="UP000182121"/>
    </source>
</evidence>
<keyword evidence="1" id="KW-0418">Kinase</keyword>
<dbReference type="Proteomes" id="UP000182121">
    <property type="component" value="Unassembled WGS sequence"/>
</dbReference>
<dbReference type="Gene3D" id="3.30.565.10">
    <property type="entry name" value="Histidine kinase-like ATPase, C-terminal domain"/>
    <property type="match status" value="1"/>
</dbReference>
<dbReference type="SUPFAM" id="SSF55874">
    <property type="entry name" value="ATPase domain of HSP90 chaperone/DNA topoisomerase II/histidine kinase"/>
    <property type="match status" value="1"/>
</dbReference>